<protein>
    <submittedName>
        <fullName evidence="1">Uncharacterized protein</fullName>
    </submittedName>
</protein>
<dbReference type="PANTHER" id="PTHR43283:SF7">
    <property type="entry name" value="BETA-LACTAMASE-RELATED DOMAIN-CONTAINING PROTEIN"/>
    <property type="match status" value="1"/>
</dbReference>
<name>A0A3G9J7E2_9BACL</name>
<proteinExistence type="predicted"/>
<dbReference type="SUPFAM" id="SSF56601">
    <property type="entry name" value="beta-lactamase/transpeptidase-like"/>
    <property type="match status" value="1"/>
</dbReference>
<dbReference type="EMBL" id="AP019308">
    <property type="protein sequence ID" value="BBH18889.1"/>
    <property type="molecule type" value="Genomic_DNA"/>
</dbReference>
<dbReference type="RefSeq" id="WP_125653325.1">
    <property type="nucleotide sequence ID" value="NZ_AP019308.1"/>
</dbReference>
<organism evidence="1 2">
    <name type="scientific">Paenibacillus baekrokdamisoli</name>
    <dbReference type="NCBI Taxonomy" id="1712516"/>
    <lineage>
        <taxon>Bacteria</taxon>
        <taxon>Bacillati</taxon>
        <taxon>Bacillota</taxon>
        <taxon>Bacilli</taxon>
        <taxon>Bacillales</taxon>
        <taxon>Paenibacillaceae</taxon>
        <taxon>Paenibacillus</taxon>
    </lineage>
</organism>
<dbReference type="Proteomes" id="UP000275368">
    <property type="component" value="Chromosome"/>
</dbReference>
<evidence type="ECO:0000313" key="2">
    <source>
        <dbReference type="Proteomes" id="UP000275368"/>
    </source>
</evidence>
<accession>A0A3G9J7E2</accession>
<reference evidence="1 2" key="1">
    <citation type="submission" date="2018-11" db="EMBL/GenBank/DDBJ databases">
        <title>Complete genome sequence of Paenibacillus baekrokdamisoli strain KCTC 33723.</title>
        <authorList>
            <person name="Kang S.W."/>
            <person name="Lee K.C."/>
            <person name="Kim K.K."/>
            <person name="Kim J.S."/>
            <person name="Kim D.S."/>
            <person name="Ko S.H."/>
            <person name="Yang S.H."/>
            <person name="Lee J.S."/>
        </authorList>
    </citation>
    <scope>NUCLEOTIDE SEQUENCE [LARGE SCALE GENOMIC DNA]</scope>
    <source>
        <strain evidence="1 2">KCTC 33723</strain>
    </source>
</reference>
<dbReference type="InterPro" id="IPR050789">
    <property type="entry name" value="Diverse_Enzym_Activities"/>
</dbReference>
<dbReference type="PANTHER" id="PTHR43283">
    <property type="entry name" value="BETA-LACTAMASE-RELATED"/>
    <property type="match status" value="1"/>
</dbReference>
<gene>
    <name evidence="1" type="ORF">Back11_02340</name>
</gene>
<dbReference type="InterPro" id="IPR012338">
    <property type="entry name" value="Beta-lactam/transpept-like"/>
</dbReference>
<dbReference type="KEGG" id="pbk:Back11_02340"/>
<dbReference type="InterPro" id="IPR001466">
    <property type="entry name" value="Beta-lactam-related"/>
</dbReference>
<sequence length="482" mass="54065">MSESQQLPRSTPEEQGVSPAVITALLHAWERTGQEIHSFILVRHGKVIAEGGWKPYSPDLPRFLNSVTKSFTSAAVGFAVSEGRLSVEDTVLSFFPEKAPAYISEHLSSMRVKHLLAMATGHTEDTTPHLRRGEERDWVRAFLGFPVNEEPGTRFIYNGGASHMLSAILQKLTGETVHQYLQQRLFEPLGIEDTKWDTCPSGISTGGWGLTITTEDIAKFGQLYLNKGEWEGRQLLSEEWITESVQSHISNGDDPNSDWGQGYGYQFWRNQHGGYRADGAFGQAALVMPEQDAVLALTAAVTDFGAVLDQVWRVLLPALDASRSPLPSDDAAREELADKLSSLSIEPPRHEDHSIKEDDYSGKRFVRNEQGSVADFDCISFDFEDEQVVMTWSWKDKKETQSILCGLGVWQENQLRQEDDIVRAVASGTWQDETTFVVSLRILETAYQDTYQCRFEGNQLHAVYSRAFNVYPDKAWAASFES</sequence>
<dbReference type="Gene3D" id="3.40.710.10">
    <property type="entry name" value="DD-peptidase/beta-lactamase superfamily"/>
    <property type="match status" value="1"/>
</dbReference>
<dbReference type="Pfam" id="PF00144">
    <property type="entry name" value="Beta-lactamase"/>
    <property type="match status" value="1"/>
</dbReference>
<dbReference type="OrthoDB" id="9773047at2"/>
<keyword evidence="2" id="KW-1185">Reference proteome</keyword>
<dbReference type="AlphaFoldDB" id="A0A3G9J7E2"/>
<evidence type="ECO:0000313" key="1">
    <source>
        <dbReference type="EMBL" id="BBH18889.1"/>
    </source>
</evidence>